<proteinExistence type="inferred from homology"/>
<dbReference type="InterPro" id="IPR022801">
    <property type="entry name" value="Ribosomal_uS4"/>
</dbReference>
<dbReference type="InterPro" id="IPR036986">
    <property type="entry name" value="S4_RNA-bd_sf"/>
</dbReference>
<dbReference type="Pfam" id="PF01479">
    <property type="entry name" value="S4"/>
    <property type="match status" value="1"/>
</dbReference>
<name>A0A382AXB3_9ZZZZ</name>
<accession>A0A382AXB3</accession>
<dbReference type="SUPFAM" id="SSF55174">
    <property type="entry name" value="Alpha-L RNA-binding motif"/>
    <property type="match status" value="1"/>
</dbReference>
<dbReference type="PANTHER" id="PTHR11831:SF4">
    <property type="entry name" value="SMALL RIBOSOMAL SUBUNIT PROTEIN US4M"/>
    <property type="match status" value="1"/>
</dbReference>
<dbReference type="InterPro" id="IPR001912">
    <property type="entry name" value="Ribosomal_uS4_N"/>
</dbReference>
<organism evidence="7">
    <name type="scientific">marine metagenome</name>
    <dbReference type="NCBI Taxonomy" id="408172"/>
    <lineage>
        <taxon>unclassified sequences</taxon>
        <taxon>metagenomes</taxon>
        <taxon>ecological metagenomes</taxon>
    </lineage>
</organism>
<keyword evidence="2" id="KW-0699">rRNA-binding</keyword>
<dbReference type="NCBIfam" id="NF003717">
    <property type="entry name" value="PRK05327.1"/>
    <property type="match status" value="1"/>
</dbReference>
<dbReference type="InterPro" id="IPR002942">
    <property type="entry name" value="S4_RNA-bd"/>
</dbReference>
<keyword evidence="3" id="KW-0694">RNA-binding</keyword>
<sequence length="152" mass="17598">MLEKQKAKYIYGVMESQFRKYMADAFEQPGVTGINLLRSLERRLDNVIFLLGFADSRKQARQMVMHGHFQVDGRRTDIPSFQVGVGHSISWKETDKATDYFKERTDGIPKRVVPPWLVLDQSDMTGQILNLPADEDLQQSINSRLIVEFYSR</sequence>
<dbReference type="GO" id="GO:0042274">
    <property type="term" value="P:ribosomal small subunit biogenesis"/>
    <property type="evidence" value="ECO:0007669"/>
    <property type="project" value="TreeGrafter"/>
</dbReference>
<keyword evidence="5" id="KW-0687">Ribonucleoprotein</keyword>
<dbReference type="GO" id="GO:0015935">
    <property type="term" value="C:small ribosomal subunit"/>
    <property type="evidence" value="ECO:0007669"/>
    <property type="project" value="TreeGrafter"/>
</dbReference>
<dbReference type="GO" id="GO:0019843">
    <property type="term" value="F:rRNA binding"/>
    <property type="evidence" value="ECO:0007669"/>
    <property type="project" value="UniProtKB-KW"/>
</dbReference>
<evidence type="ECO:0000313" key="7">
    <source>
        <dbReference type="EMBL" id="SVB06190.1"/>
    </source>
</evidence>
<evidence type="ECO:0000256" key="3">
    <source>
        <dbReference type="ARBA" id="ARBA00022884"/>
    </source>
</evidence>
<dbReference type="PROSITE" id="PS50889">
    <property type="entry name" value="S4"/>
    <property type="match status" value="1"/>
</dbReference>
<protein>
    <recommendedName>
        <fullName evidence="6">RNA-binding S4 domain-containing protein</fullName>
    </recommendedName>
</protein>
<dbReference type="GO" id="GO:0003735">
    <property type="term" value="F:structural constituent of ribosome"/>
    <property type="evidence" value="ECO:0007669"/>
    <property type="project" value="TreeGrafter"/>
</dbReference>
<dbReference type="EMBL" id="UINC01027256">
    <property type="protein sequence ID" value="SVB06190.1"/>
    <property type="molecule type" value="Genomic_DNA"/>
</dbReference>
<dbReference type="Pfam" id="PF00163">
    <property type="entry name" value="Ribosomal_S4"/>
    <property type="match status" value="1"/>
</dbReference>
<dbReference type="SMART" id="SM00363">
    <property type="entry name" value="S4"/>
    <property type="match status" value="1"/>
</dbReference>
<reference evidence="7" key="1">
    <citation type="submission" date="2018-05" db="EMBL/GenBank/DDBJ databases">
        <authorList>
            <person name="Lanie J.A."/>
            <person name="Ng W.-L."/>
            <person name="Kazmierczak K.M."/>
            <person name="Andrzejewski T.M."/>
            <person name="Davidsen T.M."/>
            <person name="Wayne K.J."/>
            <person name="Tettelin H."/>
            <person name="Glass J.I."/>
            <person name="Rusch D."/>
            <person name="Podicherti R."/>
            <person name="Tsui H.-C.T."/>
            <person name="Winkler M.E."/>
        </authorList>
    </citation>
    <scope>NUCLEOTIDE SEQUENCE</scope>
</reference>
<feature type="domain" description="RNA-binding S4" evidence="6">
    <location>
        <begin position="42"/>
        <end position="98"/>
    </location>
</feature>
<evidence type="ECO:0000256" key="5">
    <source>
        <dbReference type="ARBA" id="ARBA00023274"/>
    </source>
</evidence>
<gene>
    <name evidence="7" type="ORF">METZ01_LOCUS159044</name>
</gene>
<evidence type="ECO:0000256" key="4">
    <source>
        <dbReference type="ARBA" id="ARBA00022980"/>
    </source>
</evidence>
<evidence type="ECO:0000256" key="2">
    <source>
        <dbReference type="ARBA" id="ARBA00022730"/>
    </source>
</evidence>
<dbReference type="Gene3D" id="1.10.1050.10">
    <property type="entry name" value="Ribosomal Protein S4 Delta 41, Chain A, domain 1"/>
    <property type="match status" value="1"/>
</dbReference>
<comment type="similarity">
    <text evidence="1">Belongs to the universal ribosomal protein uS4 family.</text>
</comment>
<dbReference type="FunFam" id="3.10.290.10:FF:000001">
    <property type="entry name" value="30S ribosomal protein S4"/>
    <property type="match status" value="1"/>
</dbReference>
<dbReference type="Gene3D" id="3.10.290.10">
    <property type="entry name" value="RNA-binding S4 domain"/>
    <property type="match status" value="1"/>
</dbReference>
<evidence type="ECO:0000259" key="6">
    <source>
        <dbReference type="SMART" id="SM00363"/>
    </source>
</evidence>
<dbReference type="CDD" id="cd00165">
    <property type="entry name" value="S4"/>
    <property type="match status" value="1"/>
</dbReference>
<evidence type="ECO:0000256" key="1">
    <source>
        <dbReference type="ARBA" id="ARBA00007465"/>
    </source>
</evidence>
<keyword evidence="4" id="KW-0689">Ribosomal protein</keyword>
<dbReference type="AlphaFoldDB" id="A0A382AXB3"/>
<dbReference type="PANTHER" id="PTHR11831">
    <property type="entry name" value="30S 40S RIBOSOMAL PROTEIN"/>
    <property type="match status" value="1"/>
</dbReference>